<reference evidence="2 3" key="1">
    <citation type="submission" date="2023-07" db="EMBL/GenBank/DDBJ databases">
        <title>Genomic Encyclopedia of Type Strains, Phase IV (KMG-IV): sequencing the most valuable type-strain genomes for metagenomic binning, comparative biology and taxonomic classification.</title>
        <authorList>
            <person name="Goeker M."/>
        </authorList>
    </citation>
    <scope>NUCLEOTIDE SEQUENCE [LARGE SCALE GENOMIC DNA]</scope>
    <source>
        <strain evidence="2 3">DSM 19562</strain>
    </source>
</reference>
<dbReference type="RefSeq" id="WP_238248927.1">
    <property type="nucleotide sequence ID" value="NZ_BPQX01000025.1"/>
</dbReference>
<gene>
    <name evidence="2" type="ORF">QO016_004350</name>
</gene>
<proteinExistence type="predicted"/>
<keyword evidence="3" id="KW-1185">Reference proteome</keyword>
<protein>
    <submittedName>
        <fullName evidence="2">Uncharacterized protein</fullName>
    </submittedName>
</protein>
<sequence>MILRLSLVASLIVAAGILPEAAAAQSPAQSFVYGQKRFRNFCRPPLKYAAGACVRHCPAGYRNDGRYCRLSNQRMH</sequence>
<keyword evidence="1" id="KW-0732">Signal</keyword>
<comment type="caution">
    <text evidence="2">The sequence shown here is derived from an EMBL/GenBank/DDBJ whole genome shotgun (WGS) entry which is preliminary data.</text>
</comment>
<accession>A0ABU0HR74</accession>
<evidence type="ECO:0000313" key="3">
    <source>
        <dbReference type="Proteomes" id="UP001236369"/>
    </source>
</evidence>
<feature type="signal peptide" evidence="1">
    <location>
        <begin position="1"/>
        <end position="24"/>
    </location>
</feature>
<evidence type="ECO:0000256" key="1">
    <source>
        <dbReference type="SAM" id="SignalP"/>
    </source>
</evidence>
<dbReference type="EMBL" id="JAUSVV010000016">
    <property type="protein sequence ID" value="MDQ0444826.1"/>
    <property type="molecule type" value="Genomic_DNA"/>
</dbReference>
<feature type="chain" id="PRO_5046824401" evidence="1">
    <location>
        <begin position="25"/>
        <end position="76"/>
    </location>
</feature>
<name>A0ABU0HR74_9HYPH</name>
<evidence type="ECO:0000313" key="2">
    <source>
        <dbReference type="EMBL" id="MDQ0444826.1"/>
    </source>
</evidence>
<organism evidence="2 3">
    <name type="scientific">Methylobacterium persicinum</name>
    <dbReference type="NCBI Taxonomy" id="374426"/>
    <lineage>
        <taxon>Bacteria</taxon>
        <taxon>Pseudomonadati</taxon>
        <taxon>Pseudomonadota</taxon>
        <taxon>Alphaproteobacteria</taxon>
        <taxon>Hyphomicrobiales</taxon>
        <taxon>Methylobacteriaceae</taxon>
        <taxon>Methylobacterium</taxon>
    </lineage>
</organism>
<dbReference type="Proteomes" id="UP001236369">
    <property type="component" value="Unassembled WGS sequence"/>
</dbReference>